<organism evidence="1 2">
    <name type="scientific">Macrosiphum euphorbiae</name>
    <name type="common">potato aphid</name>
    <dbReference type="NCBI Taxonomy" id="13131"/>
    <lineage>
        <taxon>Eukaryota</taxon>
        <taxon>Metazoa</taxon>
        <taxon>Ecdysozoa</taxon>
        <taxon>Arthropoda</taxon>
        <taxon>Hexapoda</taxon>
        <taxon>Insecta</taxon>
        <taxon>Pterygota</taxon>
        <taxon>Neoptera</taxon>
        <taxon>Paraneoptera</taxon>
        <taxon>Hemiptera</taxon>
        <taxon>Sternorrhyncha</taxon>
        <taxon>Aphidomorpha</taxon>
        <taxon>Aphidoidea</taxon>
        <taxon>Aphididae</taxon>
        <taxon>Macrosiphini</taxon>
        <taxon>Macrosiphum</taxon>
    </lineage>
</organism>
<sequence>MVCDVKWRPSLQQAASRDSYLFGGPTQMVSQLLFDGMYDLLSFDHDAKHYVLAVQARRGPGRYEKLTSVRVWTCAADRKKCHLTTVCVERQLITMFLGDNYLSHKSFRGMRCKGQGKVD</sequence>
<keyword evidence="2" id="KW-1185">Reference proteome</keyword>
<reference evidence="1 2" key="1">
    <citation type="submission" date="2023-01" db="EMBL/GenBank/DDBJ databases">
        <authorList>
            <person name="Whitehead M."/>
        </authorList>
    </citation>
    <scope>NUCLEOTIDE SEQUENCE [LARGE SCALE GENOMIC DNA]</scope>
</reference>
<proteinExistence type="predicted"/>
<evidence type="ECO:0000313" key="1">
    <source>
        <dbReference type="EMBL" id="CAI6359545.1"/>
    </source>
</evidence>
<protein>
    <submittedName>
        <fullName evidence="1">Uncharacterized protein</fullName>
    </submittedName>
</protein>
<accession>A0AAV0WUC2</accession>
<comment type="caution">
    <text evidence="1">The sequence shown here is derived from an EMBL/GenBank/DDBJ whole genome shotgun (WGS) entry which is preliminary data.</text>
</comment>
<gene>
    <name evidence="1" type="ORF">MEUPH1_LOCUS14946</name>
</gene>
<dbReference type="EMBL" id="CARXXK010000002">
    <property type="protein sequence ID" value="CAI6359545.1"/>
    <property type="molecule type" value="Genomic_DNA"/>
</dbReference>
<name>A0AAV0WUC2_9HEMI</name>
<dbReference type="AlphaFoldDB" id="A0AAV0WUC2"/>
<dbReference type="Proteomes" id="UP001160148">
    <property type="component" value="Unassembled WGS sequence"/>
</dbReference>
<evidence type="ECO:0000313" key="2">
    <source>
        <dbReference type="Proteomes" id="UP001160148"/>
    </source>
</evidence>